<dbReference type="Gene3D" id="3.40.190.10">
    <property type="entry name" value="Periplasmic binding protein-like II"/>
    <property type="match status" value="1"/>
</dbReference>
<protein>
    <recommendedName>
        <fullName evidence="11">Solute-binding protein family 3/N-terminal domain-containing protein</fullName>
    </recommendedName>
</protein>
<accession>A0AAD4KD82</accession>
<dbReference type="Proteomes" id="UP001200034">
    <property type="component" value="Unassembled WGS sequence"/>
</dbReference>
<dbReference type="PANTHER" id="PTHR42643">
    <property type="entry name" value="IONOTROPIC RECEPTOR 20A-RELATED"/>
    <property type="match status" value="1"/>
</dbReference>
<dbReference type="Gene3D" id="1.10.287.70">
    <property type="match status" value="1"/>
</dbReference>
<feature type="compositionally biased region" description="Acidic residues" evidence="8">
    <location>
        <begin position="328"/>
        <end position="353"/>
    </location>
</feature>
<keyword evidence="4 9" id="KW-1133">Transmembrane helix</keyword>
<dbReference type="InterPro" id="IPR052192">
    <property type="entry name" value="Insect_Ionotropic_Sensory_Rcpt"/>
</dbReference>
<evidence type="ECO:0000256" key="6">
    <source>
        <dbReference type="ARBA" id="ARBA00023170"/>
    </source>
</evidence>
<evidence type="ECO:0000256" key="5">
    <source>
        <dbReference type="ARBA" id="ARBA00023136"/>
    </source>
</evidence>
<evidence type="ECO:0000256" key="7">
    <source>
        <dbReference type="ARBA" id="ARBA00023180"/>
    </source>
</evidence>
<dbReference type="GO" id="GO:0005886">
    <property type="term" value="C:plasma membrane"/>
    <property type="evidence" value="ECO:0007669"/>
    <property type="project" value="UniProtKB-SubCell"/>
</dbReference>
<evidence type="ECO:0000256" key="1">
    <source>
        <dbReference type="ARBA" id="ARBA00004651"/>
    </source>
</evidence>
<feature type="compositionally biased region" description="Acidic residues" evidence="8">
    <location>
        <begin position="222"/>
        <end position="250"/>
    </location>
</feature>
<comment type="caution">
    <text evidence="12">The sequence shown here is derived from an EMBL/GenBank/DDBJ whole genome shotgun (WGS) entry which is preliminary data.</text>
</comment>
<feature type="transmembrane region" description="Helical" evidence="9">
    <location>
        <begin position="482"/>
        <end position="503"/>
    </location>
</feature>
<evidence type="ECO:0000256" key="3">
    <source>
        <dbReference type="ARBA" id="ARBA00022692"/>
    </source>
</evidence>
<dbReference type="SUPFAM" id="SSF53850">
    <property type="entry name" value="Periplasmic binding protein-like II"/>
    <property type="match status" value="1"/>
</dbReference>
<feature type="region of interest" description="Disordered" evidence="8">
    <location>
        <begin position="222"/>
        <end position="264"/>
    </location>
</feature>
<feature type="compositionally biased region" description="Polar residues" evidence="8">
    <location>
        <begin position="354"/>
        <end position="364"/>
    </location>
</feature>
<evidence type="ECO:0000259" key="11">
    <source>
        <dbReference type="Pfam" id="PF00497"/>
    </source>
</evidence>
<keyword evidence="3 9" id="KW-0812">Transmembrane</keyword>
<feature type="domain" description="Solute-binding protein family 3/N-terminal" evidence="11">
    <location>
        <begin position="391"/>
        <end position="700"/>
    </location>
</feature>
<keyword evidence="7" id="KW-0325">Glycoprotein</keyword>
<feature type="transmembrane region" description="Helical" evidence="9">
    <location>
        <begin position="732"/>
        <end position="750"/>
    </location>
</feature>
<feature type="non-terminal residue" evidence="12">
    <location>
        <position position="1"/>
    </location>
</feature>
<keyword evidence="10" id="KW-0732">Signal</keyword>
<dbReference type="AlphaFoldDB" id="A0AAD4KD82"/>
<evidence type="ECO:0000256" key="4">
    <source>
        <dbReference type="ARBA" id="ARBA00022989"/>
    </source>
</evidence>
<keyword evidence="6" id="KW-0675">Receptor</keyword>
<name>A0AAD4KD82_9MUSC</name>
<proteinExistence type="predicted"/>
<feature type="transmembrane region" description="Helical" evidence="9">
    <location>
        <begin position="540"/>
        <end position="559"/>
    </location>
</feature>
<keyword evidence="5 9" id="KW-0472">Membrane</keyword>
<evidence type="ECO:0000313" key="13">
    <source>
        <dbReference type="Proteomes" id="UP001200034"/>
    </source>
</evidence>
<evidence type="ECO:0000256" key="8">
    <source>
        <dbReference type="SAM" id="MobiDB-lite"/>
    </source>
</evidence>
<sequence length="751" mass="86001">MSTLKQPLQLLSCLAMGLSLVSGFGLNLMQLPEEDKSQVACTLALLRKYFTYSDALSGSVLCVSITPYNRDVQERLLLALNEHEDYPWTLLTTTPEDKYKTGVDFKAMYEKPQCYFLIVGDLDDEDLEEVFSSWKRMLNWNPFAQFIVYLSSVEETDEEMTDLMVELMLTFMNNKLYNVNVIGQNEEASFYYVKTVFPYHPDNNCGSRVIAIDMLDACSYEEDGDEEYEEEQDQIADEEETDQEEFDDDFSNSTAISNEEESPFARQVLSDQNTVTSNVAQGDVEIEEYIRGRFEDKFPQDLSGCPIRAAYRGPWKPYIFTTTSQSDTEVESATESESEFDLESESQYDEETEPTTTSNDSYATSYDESYNEVEEYNNVVQVDQVDESIAQSSLAGLEYQLVQTIAQRLHVTIDITMQSSNVFHLFQQLIEGQIDVIVGGIDEDPSISQVVSSSTSYHQDELTWCVARAKRQHSFFNFLAGFNWQALLLLLIFIIANSLSMLAAQKVSGYRHKGLGNFLTICLRIFGILLTQAINVNVTAMPLVLRQLFCLAFYMGFFFSNTYQSFLISTLTTPTTQAQISHLQEIYDKRMTIMVSSENVRHLDKDGETFKYIREKFEICYNIVECLNHAADNEHIAVAVSRQHAFYNPRVQRDKLFCFDRRESLYVYPVVMLLPKKFQLLQQINAIIQNVIESGHMQKWAREQDMVRVIHEKIARAQEDDFKSLNLAQFHGAFAFASALLLLASCVFGLE</sequence>
<evidence type="ECO:0000313" key="12">
    <source>
        <dbReference type="EMBL" id="KAH8388366.1"/>
    </source>
</evidence>
<organism evidence="12 13">
    <name type="scientific">Drosophila rubida</name>
    <dbReference type="NCBI Taxonomy" id="30044"/>
    <lineage>
        <taxon>Eukaryota</taxon>
        <taxon>Metazoa</taxon>
        <taxon>Ecdysozoa</taxon>
        <taxon>Arthropoda</taxon>
        <taxon>Hexapoda</taxon>
        <taxon>Insecta</taxon>
        <taxon>Pterygota</taxon>
        <taxon>Neoptera</taxon>
        <taxon>Endopterygota</taxon>
        <taxon>Diptera</taxon>
        <taxon>Brachycera</taxon>
        <taxon>Muscomorpha</taxon>
        <taxon>Ephydroidea</taxon>
        <taxon>Drosophilidae</taxon>
        <taxon>Drosophila</taxon>
    </lineage>
</organism>
<evidence type="ECO:0000256" key="9">
    <source>
        <dbReference type="SAM" id="Phobius"/>
    </source>
</evidence>
<feature type="signal peptide" evidence="10">
    <location>
        <begin position="1"/>
        <end position="23"/>
    </location>
</feature>
<dbReference type="InterPro" id="IPR001638">
    <property type="entry name" value="Solute-binding_3/MltF_N"/>
</dbReference>
<dbReference type="Pfam" id="PF00497">
    <property type="entry name" value="SBP_bac_3"/>
    <property type="match status" value="1"/>
</dbReference>
<comment type="subcellular location">
    <subcellularLocation>
        <location evidence="1">Cell membrane</location>
        <topology evidence="1">Multi-pass membrane protein</topology>
    </subcellularLocation>
</comment>
<gene>
    <name evidence="12" type="ORF">KR093_005128</name>
</gene>
<feature type="transmembrane region" description="Helical" evidence="9">
    <location>
        <begin position="515"/>
        <end position="534"/>
    </location>
</feature>
<dbReference type="EMBL" id="JAJJHW010000014">
    <property type="protein sequence ID" value="KAH8388366.1"/>
    <property type="molecule type" value="Genomic_DNA"/>
</dbReference>
<evidence type="ECO:0000256" key="10">
    <source>
        <dbReference type="SAM" id="SignalP"/>
    </source>
</evidence>
<keyword evidence="13" id="KW-1185">Reference proteome</keyword>
<reference evidence="12" key="1">
    <citation type="journal article" date="2021" name="Mol. Ecol. Resour.">
        <title>Phylogenomic analyses of the genus Drosophila reveals genomic signals of climate adaptation.</title>
        <authorList>
            <person name="Li F."/>
            <person name="Rane R.V."/>
            <person name="Luria V."/>
            <person name="Xiong Z."/>
            <person name="Chen J."/>
            <person name="Li Z."/>
            <person name="Catullo R.A."/>
            <person name="Griffin P.C."/>
            <person name="Schiffer M."/>
            <person name="Pearce S."/>
            <person name="Lee S.F."/>
            <person name="McElroy K."/>
            <person name="Stocker A."/>
            <person name="Shirriffs J."/>
            <person name="Cockerell F."/>
            <person name="Coppin C."/>
            <person name="Sgro C.M."/>
            <person name="Karger A."/>
            <person name="Cain J.W."/>
            <person name="Weber J.A."/>
            <person name="Santpere G."/>
            <person name="Kirschner M.W."/>
            <person name="Hoffmann A.A."/>
            <person name="Oakeshott J.G."/>
            <person name="Zhang G."/>
        </authorList>
    </citation>
    <scope>NUCLEOTIDE SEQUENCE</scope>
    <source>
        <strain evidence="12">BGI-SZ-2011g</strain>
    </source>
</reference>
<dbReference type="PANTHER" id="PTHR42643:SF30">
    <property type="entry name" value="IONOTROPIC RECEPTOR 40A-RELATED"/>
    <property type="match status" value="1"/>
</dbReference>
<feature type="region of interest" description="Disordered" evidence="8">
    <location>
        <begin position="322"/>
        <end position="368"/>
    </location>
</feature>
<keyword evidence="2" id="KW-1003">Cell membrane</keyword>
<feature type="chain" id="PRO_5041896821" description="Solute-binding protein family 3/N-terminal domain-containing protein" evidence="10">
    <location>
        <begin position="24"/>
        <end position="751"/>
    </location>
</feature>
<evidence type="ECO:0000256" key="2">
    <source>
        <dbReference type="ARBA" id="ARBA00022475"/>
    </source>
</evidence>